<name>A0A062XMW3_9BACT</name>
<accession>A0A062XMW3</accession>
<dbReference type="PANTHER" id="PTHR42897:SF2">
    <property type="entry name" value="PYRUVATE SYNTHASE SUBUNIT PORB"/>
    <property type="match status" value="1"/>
</dbReference>
<dbReference type="PANTHER" id="PTHR42897">
    <property type="entry name" value="PYRUVATE SYNTHASE SUBUNIT PORB"/>
    <property type="match status" value="1"/>
</dbReference>
<keyword evidence="1 4" id="KW-0560">Oxidoreductase</keyword>
<feature type="domain" description="Thiamine pyrophosphate enzyme TPP-binding" evidence="3">
    <location>
        <begin position="86"/>
        <end position="212"/>
    </location>
</feature>
<dbReference type="GO" id="GO:0030976">
    <property type="term" value="F:thiamine pyrophosphate binding"/>
    <property type="evidence" value="ECO:0007669"/>
    <property type="project" value="InterPro"/>
</dbReference>
<evidence type="ECO:0000259" key="3">
    <source>
        <dbReference type="Pfam" id="PF02775"/>
    </source>
</evidence>
<dbReference type="InterPro" id="IPR011766">
    <property type="entry name" value="TPP_enzyme_TPP-bd"/>
</dbReference>
<proteinExistence type="predicted"/>
<dbReference type="OrthoDB" id="9794954at2"/>
<comment type="caution">
    <text evidence="4">The sequence shown here is derived from an EMBL/GenBank/DDBJ whole genome shotgun (WGS) entry which is preliminary data.</text>
</comment>
<dbReference type="EC" id="1.2.7.7" evidence="4"/>
<dbReference type="STRING" id="1312852.EG19_02570"/>
<dbReference type="InterPro" id="IPR029061">
    <property type="entry name" value="THDP-binding"/>
</dbReference>
<feature type="region of interest" description="Disordered" evidence="2">
    <location>
        <begin position="301"/>
        <end position="324"/>
    </location>
</feature>
<reference evidence="4 5" key="1">
    <citation type="submission" date="2014-04" db="EMBL/GenBank/DDBJ databases">
        <title>The Genome Sequence of Thermoanaerobaculum aquaticum MP-01, The First Cultivated Group 23 Acidobacterium.</title>
        <authorList>
            <person name="Stamps B.W."/>
            <person name="Losey N.A."/>
            <person name="Lawson P.A."/>
            <person name="Stevenson B.S."/>
        </authorList>
    </citation>
    <scope>NUCLEOTIDE SEQUENCE [LARGE SCALE GENOMIC DNA]</scope>
    <source>
        <strain evidence="4 5">MP-01</strain>
    </source>
</reference>
<dbReference type="Proteomes" id="UP000027284">
    <property type="component" value="Unassembled WGS sequence"/>
</dbReference>
<dbReference type="Gene3D" id="3.40.50.970">
    <property type="match status" value="2"/>
</dbReference>
<dbReference type="CDD" id="cd03376">
    <property type="entry name" value="TPP_PFOR_porB_like"/>
    <property type="match status" value="1"/>
</dbReference>
<dbReference type="GO" id="GO:0043807">
    <property type="term" value="F:3-methyl-2-oxobutanoate dehydrogenase (ferredoxin) activity"/>
    <property type="evidence" value="ECO:0007669"/>
    <property type="project" value="UniProtKB-EC"/>
</dbReference>
<gene>
    <name evidence="4" type="ORF">EG19_02570</name>
</gene>
<dbReference type="SUPFAM" id="SSF52518">
    <property type="entry name" value="Thiamin diphosphate-binding fold (THDP-binding)"/>
    <property type="match status" value="1"/>
</dbReference>
<dbReference type="EMBL" id="JMFG01000016">
    <property type="protein sequence ID" value="KDA53877.1"/>
    <property type="molecule type" value="Genomic_DNA"/>
</dbReference>
<keyword evidence="5" id="KW-1185">Reference proteome</keyword>
<dbReference type="Pfam" id="PF02775">
    <property type="entry name" value="TPP_enzyme_C"/>
    <property type="match status" value="1"/>
</dbReference>
<evidence type="ECO:0000256" key="2">
    <source>
        <dbReference type="SAM" id="MobiDB-lite"/>
    </source>
</evidence>
<sequence>MSAQLESYDPRNLHLPEEDLLRSGHLACPGCGAALGMRLALKALGPKTIVVIPACCWAVINGPYPFHALGVPVLQVAFETAAVSAAGIRAALAVQGRDDIAVLAWAGDGGTFDIGFQSLSGAVERNEDIIYVCYDNEAYMNTGIQRSSATPFGAWTTTTPEPDIKPEPKKNMVEILAEHRIPYAATASIAFPEDFVRKLQKARSIKGTKFIHLWISCPAGHKSEERLSVHIARLAVETGVFPLYEVEYGSKYTINHEPAFLDVTEYLKLQGRFRYLTPEDVDFIRRSVAWEWQRLRAKAAMGSSLPPPPAPSRRIMPVASSSEG</sequence>
<protein>
    <submittedName>
        <fullName evidence="4">2-ketoisovalerate ferredoxin oxidoreductase</fullName>
        <ecNumber evidence="4">1.2.7.7</ecNumber>
    </submittedName>
</protein>
<dbReference type="InterPro" id="IPR051479">
    <property type="entry name" value="PorB-like"/>
</dbReference>
<dbReference type="AlphaFoldDB" id="A0A062XMW3"/>
<evidence type="ECO:0000313" key="5">
    <source>
        <dbReference type="Proteomes" id="UP000027284"/>
    </source>
</evidence>
<dbReference type="RefSeq" id="WP_081799995.1">
    <property type="nucleotide sequence ID" value="NZ_JMFG01000016.1"/>
</dbReference>
<organism evidence="4 5">
    <name type="scientific">Thermoanaerobaculum aquaticum</name>
    <dbReference type="NCBI Taxonomy" id="1312852"/>
    <lineage>
        <taxon>Bacteria</taxon>
        <taxon>Pseudomonadati</taxon>
        <taxon>Acidobacteriota</taxon>
        <taxon>Thermoanaerobaculia</taxon>
        <taxon>Thermoanaerobaculales</taxon>
        <taxon>Thermoanaerobaculaceae</taxon>
        <taxon>Thermoanaerobaculum</taxon>
    </lineage>
</organism>
<evidence type="ECO:0000256" key="1">
    <source>
        <dbReference type="ARBA" id="ARBA00023002"/>
    </source>
</evidence>
<evidence type="ECO:0000313" key="4">
    <source>
        <dbReference type="EMBL" id="KDA53877.1"/>
    </source>
</evidence>
<dbReference type="GO" id="GO:0044281">
    <property type="term" value="P:small molecule metabolic process"/>
    <property type="evidence" value="ECO:0007669"/>
    <property type="project" value="UniProtKB-ARBA"/>
</dbReference>